<evidence type="ECO:0000256" key="3">
    <source>
        <dbReference type="ARBA" id="ARBA00023136"/>
    </source>
</evidence>
<keyword evidence="3" id="KW-0472">Membrane</keyword>
<dbReference type="AlphaFoldDB" id="A0A9Q5I0J9"/>
<feature type="domain" description="V-SNARE coiled-coil homology" evidence="10">
    <location>
        <begin position="126"/>
        <end position="186"/>
    </location>
</feature>
<dbReference type="PANTHER" id="PTHR45806:SF1">
    <property type="entry name" value="SYNAPTOBREVIN HOMOLOG YKT6"/>
    <property type="match status" value="1"/>
</dbReference>
<name>A0A9Q5I0J9_SANBA</name>
<evidence type="ECO:0000256" key="4">
    <source>
        <dbReference type="ARBA" id="ARBA00023139"/>
    </source>
</evidence>
<evidence type="ECO:0000313" key="12">
    <source>
        <dbReference type="Proteomes" id="UP000757232"/>
    </source>
</evidence>
<evidence type="ECO:0000256" key="2">
    <source>
        <dbReference type="ARBA" id="ARBA00022481"/>
    </source>
</evidence>
<dbReference type="PROSITE" id="PS50859">
    <property type="entry name" value="LONGIN"/>
    <property type="match status" value="1"/>
</dbReference>
<dbReference type="Gene3D" id="1.20.5.110">
    <property type="match status" value="1"/>
</dbReference>
<reference evidence="11" key="1">
    <citation type="submission" date="2016-06" db="EMBL/GenBank/DDBJ databases">
        <title>Draft Genome sequence of the fungus Inonotus baumii.</title>
        <authorList>
            <person name="Zhu H."/>
            <person name="Lin W."/>
        </authorList>
    </citation>
    <scope>NUCLEOTIDE SEQUENCE</scope>
    <source>
        <strain evidence="11">821</strain>
    </source>
</reference>
<dbReference type="GO" id="GO:0005794">
    <property type="term" value="C:Golgi apparatus"/>
    <property type="evidence" value="ECO:0007669"/>
    <property type="project" value="TreeGrafter"/>
</dbReference>
<dbReference type="Proteomes" id="UP000757232">
    <property type="component" value="Unassembled WGS sequence"/>
</dbReference>
<keyword evidence="11" id="KW-0808">Transferase</keyword>
<comment type="similarity">
    <text evidence="1">Belongs to the synaptobrevin family.</text>
</comment>
<keyword evidence="11" id="KW-0012">Acyltransferase</keyword>
<dbReference type="InterPro" id="IPR010908">
    <property type="entry name" value="Longin_dom"/>
</dbReference>
<dbReference type="SUPFAM" id="SSF58038">
    <property type="entry name" value="SNARE fusion complex"/>
    <property type="match status" value="1"/>
</dbReference>
<accession>A0A9Q5I0J9</accession>
<dbReference type="InterPro" id="IPR042855">
    <property type="entry name" value="V_SNARE_CC"/>
</dbReference>
<keyword evidence="2" id="KW-0488">Methylation</keyword>
<dbReference type="PANTHER" id="PTHR45806">
    <property type="entry name" value="SYNAPTOBREVIN HOMOLOG YKT6"/>
    <property type="match status" value="1"/>
</dbReference>
<organism evidence="11 12">
    <name type="scientific">Sanghuangporus baumii</name>
    <name type="common">Phellinus baumii</name>
    <dbReference type="NCBI Taxonomy" id="108892"/>
    <lineage>
        <taxon>Eukaryota</taxon>
        <taxon>Fungi</taxon>
        <taxon>Dikarya</taxon>
        <taxon>Basidiomycota</taxon>
        <taxon>Agaricomycotina</taxon>
        <taxon>Agaricomycetes</taxon>
        <taxon>Hymenochaetales</taxon>
        <taxon>Hymenochaetaceae</taxon>
        <taxon>Sanghuangporus</taxon>
    </lineage>
</organism>
<gene>
    <name evidence="11" type="ORF">A7U60_g3362</name>
</gene>
<dbReference type="CDD" id="cd14824">
    <property type="entry name" value="Longin"/>
    <property type="match status" value="1"/>
</dbReference>
<evidence type="ECO:0000259" key="9">
    <source>
        <dbReference type="PROSITE" id="PS50859"/>
    </source>
</evidence>
<dbReference type="GO" id="GO:0016746">
    <property type="term" value="F:acyltransferase activity"/>
    <property type="evidence" value="ECO:0007669"/>
    <property type="project" value="UniProtKB-KW"/>
</dbReference>
<dbReference type="Pfam" id="PF00957">
    <property type="entry name" value="Synaptobrevin"/>
    <property type="match status" value="1"/>
</dbReference>
<dbReference type="GO" id="GO:0006888">
    <property type="term" value="P:endoplasmic reticulum to Golgi vesicle-mediated transport"/>
    <property type="evidence" value="ECO:0007669"/>
    <property type="project" value="TreeGrafter"/>
</dbReference>
<keyword evidence="12" id="KW-1185">Reference proteome</keyword>
<comment type="caution">
    <text evidence="11">The sequence shown here is derived from an EMBL/GenBank/DDBJ whole genome shotgun (WGS) entry which is preliminary data.</text>
</comment>
<keyword evidence="4" id="KW-0564">Palmitate</keyword>
<dbReference type="GO" id="GO:0005484">
    <property type="term" value="F:SNAP receptor activity"/>
    <property type="evidence" value="ECO:0007669"/>
    <property type="project" value="TreeGrafter"/>
</dbReference>
<keyword evidence="6" id="KW-0636">Prenylation</keyword>
<evidence type="ECO:0000313" key="11">
    <source>
        <dbReference type="EMBL" id="OCB89472.1"/>
    </source>
</evidence>
<evidence type="ECO:0000256" key="8">
    <source>
        <dbReference type="PROSITE-ProRule" id="PRU00290"/>
    </source>
</evidence>
<evidence type="ECO:0000259" key="10">
    <source>
        <dbReference type="PROSITE" id="PS50892"/>
    </source>
</evidence>
<feature type="domain" description="Longin" evidence="9">
    <location>
        <begin position="1"/>
        <end position="118"/>
    </location>
</feature>
<keyword evidence="8" id="KW-0175">Coiled coil</keyword>
<evidence type="ECO:0000256" key="1">
    <source>
        <dbReference type="ARBA" id="ARBA00008025"/>
    </source>
</evidence>
<dbReference type="InterPro" id="IPR011012">
    <property type="entry name" value="Longin-like_dom_sf"/>
</dbReference>
<dbReference type="OrthoDB" id="27923at2759"/>
<dbReference type="SUPFAM" id="SSF64356">
    <property type="entry name" value="SNARE-like"/>
    <property type="match status" value="1"/>
</dbReference>
<dbReference type="Pfam" id="PF13774">
    <property type="entry name" value="Longin"/>
    <property type="match status" value="1"/>
</dbReference>
<sequence>MLTSASDLSSFSFYQRGTISEFLAFFSGLVSERTQPGERQSFTDVDKKDSEYVFHCYNRGGPESIAAVMVSDKEYPRRAAFSVLTKSLETFTTKVPASSYSNPSSISFPDLKEFVAQYQDPRNADSIMRLQGELDETKLVMHQTIESVLKRGEKLDDLVARSEMLGSQSKRFYTTAKKVCLNCRFLLAYYLTSSVL</sequence>
<dbReference type="Gene3D" id="3.30.450.50">
    <property type="entry name" value="Longin domain"/>
    <property type="match status" value="1"/>
</dbReference>
<dbReference type="PROSITE" id="PS50892">
    <property type="entry name" value="V_SNARE"/>
    <property type="match status" value="1"/>
</dbReference>
<dbReference type="EMBL" id="LNZH02000155">
    <property type="protein sequence ID" value="OCB89472.1"/>
    <property type="molecule type" value="Genomic_DNA"/>
</dbReference>
<protein>
    <submittedName>
        <fullName evidence="11">Vesicle membrane protein with acyltransferase activity</fullName>
    </submittedName>
</protein>
<evidence type="ECO:0000256" key="6">
    <source>
        <dbReference type="ARBA" id="ARBA00023289"/>
    </source>
</evidence>
<evidence type="ECO:0000256" key="7">
    <source>
        <dbReference type="ARBA" id="ARBA00046278"/>
    </source>
</evidence>
<dbReference type="SMART" id="SM01270">
    <property type="entry name" value="Longin"/>
    <property type="match status" value="1"/>
</dbReference>
<proteinExistence type="inferred from homology"/>
<keyword evidence="5" id="KW-0449">Lipoprotein</keyword>
<evidence type="ECO:0000256" key="5">
    <source>
        <dbReference type="ARBA" id="ARBA00023288"/>
    </source>
</evidence>
<comment type="subcellular location">
    <subcellularLocation>
        <location evidence="7">Endomembrane system</location>
        <topology evidence="7">Lipid-anchor</topology>
        <orientation evidence="7">Cytoplasmic side</orientation>
    </subcellularLocation>
</comment>